<proteinExistence type="predicted"/>
<dbReference type="Proteomes" id="UP001596972">
    <property type="component" value="Unassembled WGS sequence"/>
</dbReference>
<comment type="caution">
    <text evidence="4">The sequence shown here is derived from an EMBL/GenBank/DDBJ whole genome shotgun (WGS) entry which is preliminary data.</text>
</comment>
<evidence type="ECO:0000259" key="2">
    <source>
        <dbReference type="Pfam" id="PF08275"/>
    </source>
</evidence>
<sequence>MTAPDPEEQQRRLDVLEGIAAHAVVRLVSGELPWNVWLENASRHGRYGFTNTLLIPAQRRTATDVRSYEGWRKVGRQVRRGETGIRILSTRGKVRSVFDIEQTDGNPLDLPAERLPEGLERLLQIAADLDLYVDRGRGWTYLGHPGRRLVLPPELDDVSAASLLAHQLAHVLQPKGQLDGAHGQPAGCHGVRRVIADSVAYMLLAEMGLPVDHLRFAPAESWAGTDARATPAAAVRAVGESIVRTATRLRRRLEDGSPKPAVAPATISVGGASEAPRKTSMPEPGEQARPEREELLAALADAHRFYRRNLFGSWGTGYLSRRGFSAKVQERWEIGQAPRAHRALVRHLRELGHDDRTLVEAGLARQTDDAEPFDVLRDRVLFPLRDREGAVVGFIGRRRDEGKGPKYLNTPVTALFKKRELLFGLHEVRGQLAGPARPLLVEGPLDAIAVNTVKPQTYAAVAPCGTAISPAHLGSLAAIADLDAQGLVIALDGDPAGRAGAVRAWRTFQDVTWPVDAAVLPHGLDPADLLSHDSRHSVTEALQSAVPLVDLVVDETIERFGGTLEFIESRLTAARAAARLIADLPPAQISRQVVRVSVRTQVEVTEVTAAVAAAISPEPGVAPAADDFPLPPLADSGPAPRATSGRAPKPSRRSHSR</sequence>
<keyword evidence="5" id="KW-1185">Reference proteome</keyword>
<feature type="domain" description="DNA primase DNAG catalytic core N-terminal" evidence="2">
    <location>
        <begin position="306"/>
        <end position="428"/>
    </location>
</feature>
<evidence type="ECO:0000313" key="4">
    <source>
        <dbReference type="EMBL" id="MFD0900122.1"/>
    </source>
</evidence>
<dbReference type="Pfam" id="PF08401">
    <property type="entry name" value="ArdcN"/>
    <property type="match status" value="1"/>
</dbReference>
<dbReference type="PANTHER" id="PTHR30313:SF2">
    <property type="entry name" value="DNA PRIMASE"/>
    <property type="match status" value="1"/>
</dbReference>
<dbReference type="PANTHER" id="PTHR30313">
    <property type="entry name" value="DNA PRIMASE"/>
    <property type="match status" value="1"/>
</dbReference>
<dbReference type="EMBL" id="JBHTJA010000008">
    <property type="protein sequence ID" value="MFD0900122.1"/>
    <property type="molecule type" value="Genomic_DNA"/>
</dbReference>
<dbReference type="CDD" id="cd03364">
    <property type="entry name" value="TOPRIM_DnaG_primases"/>
    <property type="match status" value="1"/>
</dbReference>
<dbReference type="RefSeq" id="WP_378297050.1">
    <property type="nucleotide sequence ID" value="NZ_JBHTJA010000008.1"/>
</dbReference>
<gene>
    <name evidence="4" type="ORF">ACFQ11_06935</name>
</gene>
<feature type="region of interest" description="Disordered" evidence="1">
    <location>
        <begin position="253"/>
        <end position="290"/>
    </location>
</feature>
<dbReference type="Gene3D" id="3.40.1360.10">
    <property type="match status" value="1"/>
</dbReference>
<dbReference type="InterPro" id="IPR050219">
    <property type="entry name" value="DnaG_primase"/>
</dbReference>
<accession>A0ABW3EKZ8</accession>
<dbReference type="InterPro" id="IPR013610">
    <property type="entry name" value="ArdC_N"/>
</dbReference>
<dbReference type="Pfam" id="PF08275">
    <property type="entry name" value="DNAG_N"/>
    <property type="match status" value="1"/>
</dbReference>
<evidence type="ECO:0000256" key="1">
    <source>
        <dbReference type="SAM" id="MobiDB-lite"/>
    </source>
</evidence>
<dbReference type="InterPro" id="IPR037068">
    <property type="entry name" value="DNA_primase_core_N_sf"/>
</dbReference>
<evidence type="ECO:0000259" key="3">
    <source>
        <dbReference type="Pfam" id="PF08401"/>
    </source>
</evidence>
<name>A0ABW3EKZ8_9ACTN</name>
<feature type="domain" description="N-terminal" evidence="3">
    <location>
        <begin position="33"/>
        <end position="90"/>
    </location>
</feature>
<dbReference type="InterPro" id="IPR034151">
    <property type="entry name" value="TOPRIM_DnaG_bac"/>
</dbReference>
<protein>
    <submittedName>
        <fullName evidence="4">Toprim domain-containing protein</fullName>
    </submittedName>
</protein>
<dbReference type="SUPFAM" id="SSF56731">
    <property type="entry name" value="DNA primase core"/>
    <property type="match status" value="1"/>
</dbReference>
<dbReference type="Pfam" id="PF13155">
    <property type="entry name" value="Toprim_2"/>
    <property type="match status" value="1"/>
</dbReference>
<feature type="region of interest" description="Disordered" evidence="1">
    <location>
        <begin position="621"/>
        <end position="657"/>
    </location>
</feature>
<evidence type="ECO:0000313" key="5">
    <source>
        <dbReference type="Proteomes" id="UP001596972"/>
    </source>
</evidence>
<dbReference type="InterPro" id="IPR013264">
    <property type="entry name" value="DNAG_N"/>
</dbReference>
<reference evidence="5" key="1">
    <citation type="journal article" date="2019" name="Int. J. Syst. Evol. Microbiol.">
        <title>The Global Catalogue of Microorganisms (GCM) 10K type strain sequencing project: providing services to taxonomists for standard genome sequencing and annotation.</title>
        <authorList>
            <consortium name="The Broad Institute Genomics Platform"/>
            <consortium name="The Broad Institute Genome Sequencing Center for Infectious Disease"/>
            <person name="Wu L."/>
            <person name="Ma J."/>
        </authorList>
    </citation>
    <scope>NUCLEOTIDE SEQUENCE [LARGE SCALE GENOMIC DNA]</scope>
    <source>
        <strain evidence="5">JCM 31202</strain>
    </source>
</reference>
<dbReference type="Gene3D" id="3.90.980.10">
    <property type="entry name" value="DNA primase, catalytic core, N-terminal domain"/>
    <property type="match status" value="1"/>
</dbReference>
<organism evidence="4 5">
    <name type="scientific">Actinomadura sediminis</name>
    <dbReference type="NCBI Taxonomy" id="1038904"/>
    <lineage>
        <taxon>Bacteria</taxon>
        <taxon>Bacillati</taxon>
        <taxon>Actinomycetota</taxon>
        <taxon>Actinomycetes</taxon>
        <taxon>Streptosporangiales</taxon>
        <taxon>Thermomonosporaceae</taxon>
        <taxon>Actinomadura</taxon>
    </lineage>
</organism>